<name>A0A9P7FVJ2_9AGAR</name>
<dbReference type="AlphaFoldDB" id="A0A9P7FVJ2"/>
<evidence type="ECO:0000313" key="3">
    <source>
        <dbReference type="Proteomes" id="UP000717328"/>
    </source>
</evidence>
<reference evidence="2" key="2">
    <citation type="submission" date="2021-10" db="EMBL/GenBank/DDBJ databases">
        <title>Phylogenomics reveals ancestral predisposition of the termite-cultivated fungus Termitomyces towards a domesticated lifestyle.</title>
        <authorList>
            <person name="Auxier B."/>
            <person name="Grum-Grzhimaylo A."/>
            <person name="Cardenas M.E."/>
            <person name="Lodge J.D."/>
            <person name="Laessoe T."/>
            <person name="Pedersen O."/>
            <person name="Smith M.E."/>
            <person name="Kuyper T.W."/>
            <person name="Franco-Molano E.A."/>
            <person name="Baroni T.J."/>
            <person name="Aanen D.K."/>
        </authorList>
    </citation>
    <scope>NUCLEOTIDE SEQUENCE</scope>
    <source>
        <strain evidence="2">D49</strain>
    </source>
</reference>
<feature type="signal peptide" evidence="1">
    <location>
        <begin position="1"/>
        <end position="20"/>
    </location>
</feature>
<gene>
    <name evidence="2" type="ORF">H0H81_002165</name>
</gene>
<evidence type="ECO:0000313" key="2">
    <source>
        <dbReference type="EMBL" id="KAG5638045.1"/>
    </source>
</evidence>
<evidence type="ECO:0000256" key="1">
    <source>
        <dbReference type="SAM" id="SignalP"/>
    </source>
</evidence>
<reference evidence="2" key="1">
    <citation type="submission" date="2021-02" db="EMBL/GenBank/DDBJ databases">
        <authorList>
            <person name="Nieuwenhuis M."/>
            <person name="Van De Peppel L.J.J."/>
        </authorList>
    </citation>
    <scope>NUCLEOTIDE SEQUENCE</scope>
    <source>
        <strain evidence="2">D49</strain>
    </source>
</reference>
<keyword evidence="1" id="KW-0732">Signal</keyword>
<proteinExistence type="predicted"/>
<accession>A0A9P7FVJ2</accession>
<dbReference type="Proteomes" id="UP000717328">
    <property type="component" value="Unassembled WGS sequence"/>
</dbReference>
<organism evidence="2 3">
    <name type="scientific">Sphagnurus paluster</name>
    <dbReference type="NCBI Taxonomy" id="117069"/>
    <lineage>
        <taxon>Eukaryota</taxon>
        <taxon>Fungi</taxon>
        <taxon>Dikarya</taxon>
        <taxon>Basidiomycota</taxon>
        <taxon>Agaricomycotina</taxon>
        <taxon>Agaricomycetes</taxon>
        <taxon>Agaricomycetidae</taxon>
        <taxon>Agaricales</taxon>
        <taxon>Tricholomatineae</taxon>
        <taxon>Lyophyllaceae</taxon>
        <taxon>Sphagnurus</taxon>
    </lineage>
</organism>
<dbReference type="OrthoDB" id="73875at2759"/>
<keyword evidence="3" id="KW-1185">Reference proteome</keyword>
<dbReference type="EMBL" id="JABCKI010005786">
    <property type="protein sequence ID" value="KAG5638045.1"/>
    <property type="molecule type" value="Genomic_DNA"/>
</dbReference>
<comment type="caution">
    <text evidence="2">The sequence shown here is derived from an EMBL/GenBank/DDBJ whole genome shotgun (WGS) entry which is preliminary data.</text>
</comment>
<protein>
    <submittedName>
        <fullName evidence="2">Uncharacterized protein</fullName>
    </submittedName>
</protein>
<sequence>MLSVLVFSALLLVSVSEVDARPRRSRLNDWKKPCLNGECFYDLPETAKGGAGSLKIWGSPDAISDITAAAGWSIIGCSPDALVQDIRLVCNNDDPQSSCKHLYRKLGATGKVVRLPEECGKNAFARVARSWVPKDQTIPAEFKPAIMRRSGTKPLVMALTLDTNFAAINPAETGEISIAITGSTIPGAEGNLAVTPGATTGNDPRDLFSWIKDAWKNFNTIDQSFTQKLPPIDYSKNFPLLSQSISCPGPPAYGGSVNADLNTNIHAVISLGVAAVGTIVPPQITEFGAFVGLDADLRATLGLKGSAFGTADTGLLTLYQVGLPGLDFPGILTVGPTFKVTAQASARLDVGIDVTADLSYSVAGAKIIYPPVAGTSSNSGIFVPGSAPLKLAVSGNLASTTTLGANLTPRIDLGLTALGGVAKATVFINLDTHASVNLNLKAGANAGGALNTTNGSTSGGANAQVNGCIKASAGLGSVVGADAQFFNLFNKATTFPLYTKDWEVYSKCFQAQTSTGKVPRSPIFEISDDNRISEERRALSSLVCPASGLSKLLVTVA</sequence>
<feature type="chain" id="PRO_5040392582" evidence="1">
    <location>
        <begin position="21"/>
        <end position="557"/>
    </location>
</feature>